<protein>
    <recommendedName>
        <fullName evidence="4">Transposase IS200-like domain-containing protein</fullName>
    </recommendedName>
</protein>
<sequence>MLRPSTEVNEVVGAVLARAVQQSAGTVRLHAFTFASNHFHLLARGGGRRRGGRGGRFAEPSPPSPVTSLEFFDTLPGHHPGSNDARDR</sequence>
<keyword evidence="3" id="KW-1185">Reference proteome</keyword>
<accession>S9PEM4</accession>
<dbReference type="EMBL" id="ANAH02000011">
    <property type="protein sequence ID" value="EPX60817.1"/>
    <property type="molecule type" value="Genomic_DNA"/>
</dbReference>
<evidence type="ECO:0008006" key="4">
    <source>
        <dbReference type="Google" id="ProtNLM"/>
    </source>
</evidence>
<evidence type="ECO:0000256" key="1">
    <source>
        <dbReference type="SAM" id="MobiDB-lite"/>
    </source>
</evidence>
<proteinExistence type="predicted"/>
<dbReference type="Proteomes" id="UP000011682">
    <property type="component" value="Unassembled WGS sequence"/>
</dbReference>
<evidence type="ECO:0000313" key="3">
    <source>
        <dbReference type="Proteomes" id="UP000011682"/>
    </source>
</evidence>
<name>S9PEM4_CYSF2</name>
<organism evidence="2 3">
    <name type="scientific">Cystobacter fuscus (strain ATCC 25194 / DSM 2262 / NBRC 100088 / M29)</name>
    <dbReference type="NCBI Taxonomy" id="1242864"/>
    <lineage>
        <taxon>Bacteria</taxon>
        <taxon>Pseudomonadati</taxon>
        <taxon>Myxococcota</taxon>
        <taxon>Myxococcia</taxon>
        <taxon>Myxococcales</taxon>
        <taxon>Cystobacterineae</taxon>
        <taxon>Archangiaceae</taxon>
        <taxon>Cystobacter</taxon>
    </lineage>
</organism>
<reference evidence="2" key="1">
    <citation type="submission" date="2013-05" db="EMBL/GenBank/DDBJ databases">
        <title>Genome assembly of Cystobacter fuscus DSM 2262.</title>
        <authorList>
            <person name="Sharma G."/>
            <person name="Khatri I."/>
            <person name="Kaur C."/>
            <person name="Mayilraj S."/>
            <person name="Subramanian S."/>
        </authorList>
    </citation>
    <scope>NUCLEOTIDE SEQUENCE [LARGE SCALE GENOMIC DNA]</scope>
    <source>
        <strain evidence="2">DSM 2262</strain>
    </source>
</reference>
<feature type="region of interest" description="Disordered" evidence="1">
    <location>
        <begin position="45"/>
        <end position="88"/>
    </location>
</feature>
<comment type="caution">
    <text evidence="2">The sequence shown here is derived from an EMBL/GenBank/DDBJ whole genome shotgun (WGS) entry which is preliminary data.</text>
</comment>
<gene>
    <name evidence="2" type="ORF">D187_001466</name>
</gene>
<evidence type="ECO:0000313" key="2">
    <source>
        <dbReference type="EMBL" id="EPX60817.1"/>
    </source>
</evidence>
<dbReference type="AlphaFoldDB" id="S9PEM4"/>